<proteinExistence type="predicted"/>
<accession>E3IW33</accession>
<keyword evidence="3" id="KW-1185">Reference proteome</keyword>
<dbReference type="Proteomes" id="UP000002484">
    <property type="component" value="Chromosome"/>
</dbReference>
<feature type="transmembrane region" description="Helical" evidence="1">
    <location>
        <begin position="13"/>
        <end position="36"/>
    </location>
</feature>
<feature type="transmembrane region" description="Helical" evidence="1">
    <location>
        <begin position="236"/>
        <end position="259"/>
    </location>
</feature>
<dbReference type="HOGENOM" id="CLU_462915_0_0_11"/>
<keyword evidence="1" id="KW-0472">Membrane</keyword>
<dbReference type="InParanoid" id="E3IW33"/>
<dbReference type="OrthoDB" id="9997586at2"/>
<reference evidence="2 3" key="1">
    <citation type="submission" date="2010-10" db="EMBL/GenBank/DDBJ databases">
        <title>Complete sequence of Frankia sp. EuI1c.</title>
        <authorList>
            <consortium name="US DOE Joint Genome Institute"/>
            <person name="Lucas S."/>
            <person name="Copeland A."/>
            <person name="Lapidus A."/>
            <person name="Cheng J.-F."/>
            <person name="Bruce D."/>
            <person name="Goodwin L."/>
            <person name="Pitluck S."/>
            <person name="Chertkov O."/>
            <person name="Detter J.C."/>
            <person name="Han C."/>
            <person name="Tapia R."/>
            <person name="Land M."/>
            <person name="Hauser L."/>
            <person name="Jeffries C."/>
            <person name="Kyrpides N."/>
            <person name="Ivanova N."/>
            <person name="Mikhailova N."/>
            <person name="Beauchemin N."/>
            <person name="Sen A."/>
            <person name="Sur S.A."/>
            <person name="Gtari M."/>
            <person name="Wall L."/>
            <person name="Tisa L."/>
            <person name="Woyke T."/>
        </authorList>
    </citation>
    <scope>NUCLEOTIDE SEQUENCE [LARGE SCALE GENOMIC DNA]</scope>
    <source>
        <strain evidence="3">DSM 45817 / CECT 9037 / EuI1c</strain>
    </source>
</reference>
<keyword evidence="1" id="KW-0812">Transmembrane</keyword>
<evidence type="ECO:0000313" key="3">
    <source>
        <dbReference type="Proteomes" id="UP000002484"/>
    </source>
</evidence>
<evidence type="ECO:0000313" key="2">
    <source>
        <dbReference type="EMBL" id="ADP84961.1"/>
    </source>
</evidence>
<dbReference type="AlphaFoldDB" id="E3IW33"/>
<dbReference type="EMBL" id="CP002299">
    <property type="protein sequence ID" value="ADP84961.1"/>
    <property type="molecule type" value="Genomic_DNA"/>
</dbReference>
<evidence type="ECO:0000256" key="1">
    <source>
        <dbReference type="SAM" id="Phobius"/>
    </source>
</evidence>
<organism evidence="2 3">
    <name type="scientific">Pseudofrankia inefficax (strain DSM 45817 / CECT 9037 / DDB 130130 / EuI1c)</name>
    <name type="common">Frankia inefficax</name>
    <dbReference type="NCBI Taxonomy" id="298654"/>
    <lineage>
        <taxon>Bacteria</taxon>
        <taxon>Bacillati</taxon>
        <taxon>Actinomycetota</taxon>
        <taxon>Actinomycetes</taxon>
        <taxon>Frankiales</taxon>
        <taxon>Frankiaceae</taxon>
        <taxon>Pseudofrankia</taxon>
    </lineage>
</organism>
<feature type="transmembrane region" description="Helical" evidence="1">
    <location>
        <begin position="196"/>
        <end position="216"/>
    </location>
</feature>
<gene>
    <name evidence="2" type="ordered locus">FraEuI1c_6994</name>
</gene>
<name>E3IW33_PSEI1</name>
<protein>
    <submittedName>
        <fullName evidence="2">Uncharacterized protein</fullName>
    </submittedName>
</protein>
<dbReference type="KEGG" id="fri:FraEuI1c_6994"/>
<sequence length="589" mass="62518">MIVLGIEAGSVDVATAAALLAWAAVTAVVALTRFGIRRELRHEGRPVAAGPEPALAAALVAEPAAVPSTAVATIVLDLARRGLVDIWRDDRFGVLVQARPERARSAGLGPTPAWSNRVEQAGDGPADGAGDPPLAVHEIAVLRLVTVRTTPGPLPAGALFQEAAPSPALWRDELVAEAERAATRFQTPRRRRVRHLTTASVFLILAASMLAGFTASRRFVKPEIETEGSINSPAEQWFFVFFLVLLATVTISMIVTGGARKEDDGRRRGRWRRASSGLAADPDLAAAGPEAISVLGHRLVYAAALGHAPAAVEPFTPDESPAATAWTARSGTPRPIVIRLDPAIDTDTHGGPRGAGSDGVVHGRRGYDGGFGDPPGERLAVGEVVRARRTPAGAWWIAVHDGASNYAVARRIELNDADRAPGVGAIVRLARDADARTWSVDVLEPAAAQAVVAARPDPTALLDIADLRQVFPGSQIEALPPTLRQIRIFRVRRAGSPKLTIQCLVFTAGPLRTLLMARSRRRRLPVPGEVYLRGRVRAVILVGDLAVAVDITGRHVENRRDLLTALARVVVARLGVPVGNPAPRPPARL</sequence>
<keyword evidence="1" id="KW-1133">Transmembrane helix</keyword>